<dbReference type="PIRSF" id="PIRSF003230">
    <property type="entry name" value="YbgC"/>
    <property type="match status" value="1"/>
</dbReference>
<accession>A0A9D9E1W6</accession>
<dbReference type="Pfam" id="PF13279">
    <property type="entry name" value="4HBT_2"/>
    <property type="match status" value="1"/>
</dbReference>
<name>A0A9D9E1W6_9SPIO</name>
<evidence type="ECO:0000256" key="1">
    <source>
        <dbReference type="ARBA" id="ARBA00005953"/>
    </source>
</evidence>
<comment type="caution">
    <text evidence="3">The sequence shown here is derived from an EMBL/GenBank/DDBJ whole genome shotgun (WGS) entry which is preliminary data.</text>
</comment>
<dbReference type="Gene3D" id="3.10.129.10">
    <property type="entry name" value="Hotdog Thioesterase"/>
    <property type="match status" value="1"/>
</dbReference>
<dbReference type="EC" id="3.1.2.-" evidence="3"/>
<comment type="similarity">
    <text evidence="1">Belongs to the 4-hydroxybenzoyl-CoA thioesterase family.</text>
</comment>
<evidence type="ECO:0000313" key="4">
    <source>
        <dbReference type="Proteomes" id="UP000823615"/>
    </source>
</evidence>
<organism evidence="3 4">
    <name type="scientific">Candidatus Ornithospirochaeta stercoripullorum</name>
    <dbReference type="NCBI Taxonomy" id="2840899"/>
    <lineage>
        <taxon>Bacteria</taxon>
        <taxon>Pseudomonadati</taxon>
        <taxon>Spirochaetota</taxon>
        <taxon>Spirochaetia</taxon>
        <taxon>Spirochaetales</taxon>
        <taxon>Spirochaetaceae</taxon>
        <taxon>Spirochaetaceae incertae sedis</taxon>
        <taxon>Candidatus Ornithospirochaeta</taxon>
    </lineage>
</organism>
<dbReference type="NCBIfam" id="TIGR00051">
    <property type="entry name" value="YbgC/FadM family acyl-CoA thioesterase"/>
    <property type="match status" value="1"/>
</dbReference>
<protein>
    <submittedName>
        <fullName evidence="3">YbgC/FadM family acyl-CoA thioesterase</fullName>
        <ecNumber evidence="3">3.1.2.-</ecNumber>
    </submittedName>
</protein>
<dbReference type="CDD" id="cd00586">
    <property type="entry name" value="4HBT"/>
    <property type="match status" value="1"/>
</dbReference>
<dbReference type="InterPro" id="IPR006684">
    <property type="entry name" value="YbgC/YbaW"/>
</dbReference>
<evidence type="ECO:0000256" key="2">
    <source>
        <dbReference type="ARBA" id="ARBA00022801"/>
    </source>
</evidence>
<dbReference type="PANTHER" id="PTHR31793">
    <property type="entry name" value="4-HYDROXYBENZOYL-COA THIOESTERASE FAMILY MEMBER"/>
    <property type="match status" value="1"/>
</dbReference>
<evidence type="ECO:0000313" key="3">
    <source>
        <dbReference type="EMBL" id="MBO8436666.1"/>
    </source>
</evidence>
<gene>
    <name evidence="3" type="ORF">IAA97_06780</name>
</gene>
<keyword evidence="2 3" id="KW-0378">Hydrolase</keyword>
<sequence length="136" mass="15657">MEFRLHDRVYYSDTDAGGIAYHKSYLNWAEHGRTELFRSLFPDSSQSKLAAREGILNVVKSISIHYRKPGLLDDEIEIITTVKDVRKFSIIYEQKIMRGDDILSELSVKSAFINQKTKRPVKVPEMIAARLKEVAL</sequence>
<dbReference type="SUPFAM" id="SSF54637">
    <property type="entry name" value="Thioesterase/thiol ester dehydrase-isomerase"/>
    <property type="match status" value="1"/>
</dbReference>
<reference evidence="3" key="1">
    <citation type="submission" date="2020-10" db="EMBL/GenBank/DDBJ databases">
        <authorList>
            <person name="Gilroy R."/>
        </authorList>
    </citation>
    <scope>NUCLEOTIDE SEQUENCE</scope>
    <source>
        <strain evidence="3">7293</strain>
    </source>
</reference>
<dbReference type="GO" id="GO:0047617">
    <property type="term" value="F:fatty acyl-CoA hydrolase activity"/>
    <property type="evidence" value="ECO:0007669"/>
    <property type="project" value="TreeGrafter"/>
</dbReference>
<reference evidence="3" key="2">
    <citation type="journal article" date="2021" name="PeerJ">
        <title>Extensive microbial diversity within the chicken gut microbiome revealed by metagenomics and culture.</title>
        <authorList>
            <person name="Gilroy R."/>
            <person name="Ravi A."/>
            <person name="Getino M."/>
            <person name="Pursley I."/>
            <person name="Horton D.L."/>
            <person name="Alikhan N.F."/>
            <person name="Baker D."/>
            <person name="Gharbi K."/>
            <person name="Hall N."/>
            <person name="Watson M."/>
            <person name="Adriaenssens E.M."/>
            <person name="Foster-Nyarko E."/>
            <person name="Jarju S."/>
            <person name="Secka A."/>
            <person name="Antonio M."/>
            <person name="Oren A."/>
            <person name="Chaudhuri R.R."/>
            <person name="La Ragione R."/>
            <person name="Hildebrand F."/>
            <person name="Pallen M.J."/>
        </authorList>
    </citation>
    <scope>NUCLEOTIDE SEQUENCE</scope>
    <source>
        <strain evidence="3">7293</strain>
    </source>
</reference>
<dbReference type="InterPro" id="IPR029069">
    <property type="entry name" value="HotDog_dom_sf"/>
</dbReference>
<dbReference type="PANTHER" id="PTHR31793:SF37">
    <property type="entry name" value="ACYL-COA THIOESTER HYDROLASE YBGC"/>
    <property type="match status" value="1"/>
</dbReference>
<dbReference type="Proteomes" id="UP000823615">
    <property type="component" value="Unassembled WGS sequence"/>
</dbReference>
<dbReference type="AlphaFoldDB" id="A0A9D9E1W6"/>
<dbReference type="InterPro" id="IPR050563">
    <property type="entry name" value="4-hydroxybenzoyl-CoA_TE"/>
</dbReference>
<dbReference type="EMBL" id="JADIMT010000078">
    <property type="protein sequence ID" value="MBO8436666.1"/>
    <property type="molecule type" value="Genomic_DNA"/>
</dbReference>
<proteinExistence type="inferred from homology"/>